<organism evidence="3 4">
    <name type="scientific">Metallumcola ferriviriculae</name>
    <dbReference type="NCBI Taxonomy" id="3039180"/>
    <lineage>
        <taxon>Bacteria</taxon>
        <taxon>Bacillati</taxon>
        <taxon>Bacillota</taxon>
        <taxon>Clostridia</taxon>
        <taxon>Neomoorellales</taxon>
        <taxon>Desulfitibacteraceae</taxon>
        <taxon>Metallumcola</taxon>
    </lineage>
</organism>
<dbReference type="RefSeq" id="WP_366924784.1">
    <property type="nucleotide sequence ID" value="NZ_CP121694.1"/>
</dbReference>
<keyword evidence="4" id="KW-1185">Reference proteome</keyword>
<feature type="coiled-coil region" evidence="1">
    <location>
        <begin position="205"/>
        <end position="253"/>
    </location>
</feature>
<dbReference type="InterPro" id="IPR000727">
    <property type="entry name" value="T_SNARE_dom"/>
</dbReference>
<keyword evidence="1" id="KW-0175">Coiled coil</keyword>
<evidence type="ECO:0000259" key="2">
    <source>
        <dbReference type="PROSITE" id="PS50192"/>
    </source>
</evidence>
<dbReference type="EMBL" id="CP121694">
    <property type="protein sequence ID" value="WRO21963.1"/>
    <property type="molecule type" value="Genomic_DNA"/>
</dbReference>
<gene>
    <name evidence="3" type="ORF">MFMK1_001784</name>
</gene>
<feature type="domain" description="T-SNARE coiled-coil homology" evidence="2">
    <location>
        <begin position="216"/>
        <end position="259"/>
    </location>
</feature>
<evidence type="ECO:0000256" key="1">
    <source>
        <dbReference type="SAM" id="Coils"/>
    </source>
</evidence>
<reference evidence="3 4" key="1">
    <citation type="submission" date="2023-04" db="EMBL/GenBank/DDBJ databases">
        <authorList>
            <person name="Hsu D."/>
        </authorList>
    </citation>
    <scope>NUCLEOTIDE SEQUENCE [LARGE SCALE GENOMIC DNA]</scope>
    <source>
        <strain evidence="3 4">MK1</strain>
    </source>
</reference>
<sequence>MKTNGLENVVEWFYNLSENKRDDILDVLNHGSIISLDSETQKMLKKLRDKVIHQIRELEEKKKVLKYLTGSGVKKDEAKVIYKYCRSVKPQLEDSIAIKKMNSDAFYDVVEFIINKVFVYKEYKYYPFNELVRLGDFQKTDEAGQSLRFLFNMISLVCKREVRPSTLEQILIKDFDLSQELADIVTESVQVNLDEIQKTYLVSTIDELNQKVECIESMLDDLDDRVDDIEDSVSDLESLMDDIDDKIDDIDDKIDDIQN</sequence>
<dbReference type="Proteomes" id="UP001329915">
    <property type="component" value="Chromosome"/>
</dbReference>
<dbReference type="PROSITE" id="PS50192">
    <property type="entry name" value="T_SNARE"/>
    <property type="match status" value="1"/>
</dbReference>
<evidence type="ECO:0000313" key="4">
    <source>
        <dbReference type="Proteomes" id="UP001329915"/>
    </source>
</evidence>
<name>A0AAU0UMX6_9FIRM</name>
<proteinExistence type="predicted"/>
<evidence type="ECO:0000313" key="3">
    <source>
        <dbReference type="EMBL" id="WRO21963.1"/>
    </source>
</evidence>
<dbReference type="Gene3D" id="1.20.5.170">
    <property type="match status" value="1"/>
</dbReference>
<protein>
    <recommendedName>
        <fullName evidence="2">t-SNARE coiled-coil homology domain-containing protein</fullName>
    </recommendedName>
</protein>
<accession>A0AAU0UMX6</accession>
<dbReference type="KEGG" id="dbc:MFMK1_001784"/>
<dbReference type="AlphaFoldDB" id="A0AAU0UMX6"/>